<accession>A0ABQ6Z3T8</accession>
<dbReference type="InterPro" id="IPR005288">
    <property type="entry name" value="NadB"/>
</dbReference>
<dbReference type="SUPFAM" id="SSF56425">
    <property type="entry name" value="Succinate dehydrogenase/fumarate reductase flavoprotein, catalytic domain"/>
    <property type="match status" value="1"/>
</dbReference>
<evidence type="ECO:0000256" key="1">
    <source>
        <dbReference type="ARBA" id="ARBA00001974"/>
    </source>
</evidence>
<dbReference type="RefSeq" id="WP_162411457.1">
    <property type="nucleotide sequence ID" value="NZ_CP093331.1"/>
</dbReference>
<evidence type="ECO:0000256" key="7">
    <source>
        <dbReference type="ARBA" id="ARBA00022827"/>
    </source>
</evidence>
<dbReference type="SUPFAM" id="SSF51905">
    <property type="entry name" value="FAD/NAD(P)-binding domain"/>
    <property type="match status" value="1"/>
</dbReference>
<evidence type="ECO:0000256" key="9">
    <source>
        <dbReference type="ARBA" id="ARBA00048305"/>
    </source>
</evidence>
<dbReference type="InterPro" id="IPR003953">
    <property type="entry name" value="FAD-dep_OxRdtase_2_FAD-bd"/>
</dbReference>
<reference evidence="11 12" key="1">
    <citation type="submission" date="2017-10" db="EMBL/GenBank/DDBJ databases">
        <title>Whole genome sequencing of members of genus Pseudoxanthomonas.</title>
        <authorList>
            <person name="Kumar S."/>
            <person name="Bansal K."/>
            <person name="Kaur A."/>
            <person name="Patil P."/>
            <person name="Sharma S."/>
            <person name="Patil P.B."/>
        </authorList>
    </citation>
    <scope>NUCLEOTIDE SEQUENCE [LARGE SCALE GENOMIC DNA]</scope>
    <source>
        <strain evidence="11 12">DSM 17801</strain>
    </source>
</reference>
<sequence length="486" mass="49558">MSARPHPLVVVGGGVAGLSVALAAAPRPVLVIARGTHGQGSASALAQGGIAAALAVGDTPAAHARDTLEAGAGHNDTAVVEYLVEHAPAAIGRLQALGVPFDCDDHARLRLGREGGHRADRIVHAGGDASGAVLLAAMLRSARAAGHIELREGVEVQALLLRDGGIAGLRVRDAHNVTTLVGASEVVLATGGIGALFSASTNPSSADGNGLALGLAAGAAGRDLEFVQFHPTALAVPGDAAGGEPLPLVTEALRGAGARLYDARGRLLMAGLHPLADLAPRDLVARRVWQALREDGQAWLDATALGDAWPTRFPTVHASCRANGIDPARERIPVTPAAHFHMGGLATDHDGRTGVRGLYAVGEVACNGVHGANRLASNSLLEGLVFGDRLGRRLADIDTLAQPARGRYAWSGHGAAADPQALAHVRQLLWSALGPVRNGSDMAAAQHALAADAPACGWQGRLARQLLAAASRRAASLGAHYRSDDA</sequence>
<dbReference type="PANTHER" id="PTHR42716:SF2">
    <property type="entry name" value="L-ASPARTATE OXIDASE, CHLOROPLASTIC"/>
    <property type="match status" value="1"/>
</dbReference>
<evidence type="ECO:0000313" key="11">
    <source>
        <dbReference type="EMBL" id="KAF1692083.1"/>
    </source>
</evidence>
<proteinExistence type="inferred from homology"/>
<dbReference type="PANTHER" id="PTHR42716">
    <property type="entry name" value="L-ASPARTATE OXIDASE"/>
    <property type="match status" value="1"/>
</dbReference>
<dbReference type="EC" id="1.4.3.16" evidence="4"/>
<evidence type="ECO:0000313" key="12">
    <source>
        <dbReference type="Proteomes" id="UP000788419"/>
    </source>
</evidence>
<evidence type="ECO:0000256" key="4">
    <source>
        <dbReference type="ARBA" id="ARBA00012173"/>
    </source>
</evidence>
<dbReference type="Gene3D" id="1.20.58.100">
    <property type="entry name" value="Fumarate reductase/succinate dehydrogenase flavoprotein-like, C-terminal domain"/>
    <property type="match status" value="1"/>
</dbReference>
<dbReference type="InterPro" id="IPR027477">
    <property type="entry name" value="Succ_DH/fumarate_Rdtase_cat_sf"/>
</dbReference>
<evidence type="ECO:0000256" key="6">
    <source>
        <dbReference type="ARBA" id="ARBA00022642"/>
    </source>
</evidence>
<dbReference type="InterPro" id="IPR037099">
    <property type="entry name" value="Fum_R/Succ_DH_flav-like_C_sf"/>
</dbReference>
<protein>
    <recommendedName>
        <fullName evidence="4">L-aspartate oxidase</fullName>
        <ecNumber evidence="4">1.4.3.16</ecNumber>
    </recommendedName>
</protein>
<keyword evidence="7" id="KW-0274">FAD</keyword>
<organism evidence="11 12">
    <name type="scientific">Pseudoxanthomonas daejeonensis</name>
    <dbReference type="NCBI Taxonomy" id="266062"/>
    <lineage>
        <taxon>Bacteria</taxon>
        <taxon>Pseudomonadati</taxon>
        <taxon>Pseudomonadota</taxon>
        <taxon>Gammaproteobacteria</taxon>
        <taxon>Lysobacterales</taxon>
        <taxon>Lysobacteraceae</taxon>
        <taxon>Pseudoxanthomonas</taxon>
    </lineage>
</organism>
<comment type="cofactor">
    <cofactor evidence="1">
        <name>FAD</name>
        <dbReference type="ChEBI" id="CHEBI:57692"/>
    </cofactor>
</comment>
<dbReference type="InterPro" id="IPR036188">
    <property type="entry name" value="FAD/NAD-bd_sf"/>
</dbReference>
<gene>
    <name evidence="11" type="ORF">CSC65_15195</name>
</gene>
<dbReference type="Gene3D" id="3.90.700.10">
    <property type="entry name" value="Succinate dehydrogenase/fumarate reductase flavoprotein, catalytic domain"/>
    <property type="match status" value="1"/>
</dbReference>
<dbReference type="PRINTS" id="PR00368">
    <property type="entry name" value="FADPNR"/>
</dbReference>
<evidence type="ECO:0000256" key="3">
    <source>
        <dbReference type="ARBA" id="ARBA00008562"/>
    </source>
</evidence>
<evidence type="ECO:0000259" key="10">
    <source>
        <dbReference type="Pfam" id="PF00890"/>
    </source>
</evidence>
<dbReference type="SUPFAM" id="SSF46977">
    <property type="entry name" value="Succinate dehydrogenase/fumarate reductase flavoprotein C-terminal domain"/>
    <property type="match status" value="1"/>
</dbReference>
<keyword evidence="8" id="KW-0560">Oxidoreductase</keyword>
<evidence type="ECO:0000256" key="5">
    <source>
        <dbReference type="ARBA" id="ARBA00022630"/>
    </source>
</evidence>
<comment type="pathway">
    <text evidence="2">Cofactor biosynthesis; NAD(+) biosynthesis; iminoaspartate from L-aspartate (oxidase route): step 1/1.</text>
</comment>
<dbReference type="Proteomes" id="UP000788419">
    <property type="component" value="Unassembled WGS sequence"/>
</dbReference>
<comment type="caution">
    <text evidence="11">The sequence shown here is derived from an EMBL/GenBank/DDBJ whole genome shotgun (WGS) entry which is preliminary data.</text>
</comment>
<comment type="similarity">
    <text evidence="3">Belongs to the FAD-dependent oxidoreductase 2 family. NadB subfamily.</text>
</comment>
<keyword evidence="5" id="KW-0285">Flavoprotein</keyword>
<keyword evidence="12" id="KW-1185">Reference proteome</keyword>
<dbReference type="EMBL" id="PDWN01000018">
    <property type="protein sequence ID" value="KAF1692083.1"/>
    <property type="molecule type" value="Genomic_DNA"/>
</dbReference>
<dbReference type="Pfam" id="PF00890">
    <property type="entry name" value="FAD_binding_2"/>
    <property type="match status" value="1"/>
</dbReference>
<feature type="domain" description="FAD-dependent oxidoreductase 2 FAD-binding" evidence="10">
    <location>
        <begin position="9"/>
        <end position="380"/>
    </location>
</feature>
<name>A0ABQ6Z3T8_9GAMM</name>
<evidence type="ECO:0000256" key="8">
    <source>
        <dbReference type="ARBA" id="ARBA00023002"/>
    </source>
</evidence>
<evidence type="ECO:0000256" key="2">
    <source>
        <dbReference type="ARBA" id="ARBA00004950"/>
    </source>
</evidence>
<dbReference type="Gene3D" id="3.50.50.60">
    <property type="entry name" value="FAD/NAD(P)-binding domain"/>
    <property type="match status" value="1"/>
</dbReference>
<keyword evidence="6" id="KW-0662">Pyridine nucleotide biosynthesis</keyword>
<comment type="catalytic activity">
    <reaction evidence="9">
        <text>L-aspartate + O2 = iminosuccinate + H2O2</text>
        <dbReference type="Rhea" id="RHEA:25876"/>
        <dbReference type="ChEBI" id="CHEBI:15379"/>
        <dbReference type="ChEBI" id="CHEBI:16240"/>
        <dbReference type="ChEBI" id="CHEBI:29991"/>
        <dbReference type="ChEBI" id="CHEBI:77875"/>
        <dbReference type="EC" id="1.4.3.16"/>
    </reaction>
    <physiologicalReaction direction="left-to-right" evidence="9">
        <dbReference type="Rhea" id="RHEA:25877"/>
    </physiologicalReaction>
</comment>